<keyword evidence="2" id="KW-0732">Signal</keyword>
<name>A0A0A1TUQ9_ENTIV</name>
<dbReference type="Proteomes" id="UP000014680">
    <property type="component" value="Unassembled WGS sequence"/>
</dbReference>
<sequence>MLLLLFFILCMSEDSPKPSEIQEETHPITTKVFFDIRMGNEKAGRIVIGLYSDVSPKAVENFRALCTGEKGLSSTGLPLHYKGCKFHRVIPNFILQSGDITQANGYGGESIYGLTFPDENLEVNHTKKGLVSMQNNGPDTNNSQFMISLIPTPWFSGRYIVVGEVIEGYDLCQKIGNSGNRSGETTRPVIIENSGVLI</sequence>
<dbReference type="PANTHER" id="PTHR11071:SF561">
    <property type="entry name" value="PEPTIDYL-PROLYL CIS-TRANS ISOMERASE D-RELATED"/>
    <property type="match status" value="1"/>
</dbReference>
<dbReference type="PANTHER" id="PTHR11071">
    <property type="entry name" value="PEPTIDYL-PROLYL CIS-TRANS ISOMERASE"/>
    <property type="match status" value="1"/>
</dbReference>
<gene>
    <name evidence="7" type="ORF">EIN_197830</name>
</gene>
<dbReference type="OMA" id="MFADESF"/>
<dbReference type="GO" id="GO:0005737">
    <property type="term" value="C:cytoplasm"/>
    <property type="evidence" value="ECO:0007669"/>
    <property type="project" value="TreeGrafter"/>
</dbReference>
<dbReference type="PROSITE" id="PS50072">
    <property type="entry name" value="CSA_PPIASE_2"/>
    <property type="match status" value="1"/>
</dbReference>
<organism evidence="7 8">
    <name type="scientific">Entamoeba invadens IP1</name>
    <dbReference type="NCBI Taxonomy" id="370355"/>
    <lineage>
        <taxon>Eukaryota</taxon>
        <taxon>Amoebozoa</taxon>
        <taxon>Evosea</taxon>
        <taxon>Archamoebae</taxon>
        <taxon>Mastigamoebida</taxon>
        <taxon>Entamoebidae</taxon>
        <taxon>Entamoeba</taxon>
    </lineage>
</organism>
<evidence type="ECO:0000256" key="1">
    <source>
        <dbReference type="ARBA" id="ARBA00000971"/>
    </source>
</evidence>
<proteinExistence type="inferred from homology"/>
<evidence type="ECO:0000256" key="5">
    <source>
        <dbReference type="RuleBase" id="RU363019"/>
    </source>
</evidence>
<dbReference type="EMBL" id="KB207226">
    <property type="protein sequence ID" value="ELP83840.1"/>
    <property type="molecule type" value="Genomic_DNA"/>
</dbReference>
<keyword evidence="8" id="KW-1185">Reference proteome</keyword>
<dbReference type="VEuPathDB" id="AmoebaDB:EIN_197830"/>
<dbReference type="FunFam" id="2.40.100.10:FF:000019">
    <property type="entry name" value="Peptidyl-prolyl cis-trans isomerase"/>
    <property type="match status" value="1"/>
</dbReference>
<dbReference type="OrthoDB" id="193499at2759"/>
<dbReference type="PIRSF" id="PIRSF001467">
    <property type="entry name" value="Peptidylpro_ismrse"/>
    <property type="match status" value="1"/>
</dbReference>
<dbReference type="GO" id="GO:0016018">
    <property type="term" value="F:cyclosporin A binding"/>
    <property type="evidence" value="ECO:0007669"/>
    <property type="project" value="TreeGrafter"/>
</dbReference>
<dbReference type="InterPro" id="IPR002130">
    <property type="entry name" value="Cyclophilin-type_PPIase_dom"/>
</dbReference>
<dbReference type="GeneID" id="14882839"/>
<evidence type="ECO:0000313" key="8">
    <source>
        <dbReference type="Proteomes" id="UP000014680"/>
    </source>
</evidence>
<dbReference type="Gene3D" id="2.40.100.10">
    <property type="entry name" value="Cyclophilin-like"/>
    <property type="match status" value="1"/>
</dbReference>
<evidence type="ECO:0000256" key="4">
    <source>
        <dbReference type="ARBA" id="ARBA00023235"/>
    </source>
</evidence>
<dbReference type="Pfam" id="PF00160">
    <property type="entry name" value="Pro_isomerase"/>
    <property type="match status" value="1"/>
</dbReference>
<reference evidence="7 8" key="1">
    <citation type="submission" date="2012-10" db="EMBL/GenBank/DDBJ databases">
        <authorList>
            <person name="Zafar N."/>
            <person name="Inman J."/>
            <person name="Hall N."/>
            <person name="Lorenzi H."/>
            <person name="Caler E."/>
        </authorList>
    </citation>
    <scope>NUCLEOTIDE SEQUENCE [LARGE SCALE GENOMIC DNA]</scope>
    <source>
        <strain evidence="7 8">IP1</strain>
    </source>
</reference>
<comment type="function">
    <text evidence="5">PPIases accelerate the folding of proteins. It catalyzes the cis-trans isomerization of proline imidic peptide bonds in oligopeptides.</text>
</comment>
<evidence type="ECO:0000256" key="3">
    <source>
        <dbReference type="ARBA" id="ARBA00023110"/>
    </source>
</evidence>
<dbReference type="EC" id="5.2.1.8" evidence="5"/>
<keyword evidence="3 5" id="KW-0697">Rotamase</keyword>
<protein>
    <recommendedName>
        <fullName evidence="5">Peptidyl-prolyl cis-trans isomerase</fullName>
        <shortName evidence="5">PPIase</shortName>
        <ecNumber evidence="5">5.2.1.8</ecNumber>
    </recommendedName>
</protein>
<keyword evidence="4 5" id="KW-0413">Isomerase</keyword>
<dbReference type="GO" id="GO:0006457">
    <property type="term" value="P:protein folding"/>
    <property type="evidence" value="ECO:0007669"/>
    <property type="project" value="TreeGrafter"/>
</dbReference>
<dbReference type="InterPro" id="IPR024936">
    <property type="entry name" value="Cyclophilin-type_PPIase"/>
</dbReference>
<comment type="similarity">
    <text evidence="5">Belongs to the cyclophilin-type PPIase family.</text>
</comment>
<evidence type="ECO:0000259" key="6">
    <source>
        <dbReference type="PROSITE" id="PS50072"/>
    </source>
</evidence>
<feature type="domain" description="PPIase cyclophilin-type" evidence="6">
    <location>
        <begin position="33"/>
        <end position="196"/>
    </location>
</feature>
<accession>A0A0A1TUQ9</accession>
<dbReference type="PRINTS" id="PR00153">
    <property type="entry name" value="CSAPPISMRASE"/>
</dbReference>
<dbReference type="SUPFAM" id="SSF50891">
    <property type="entry name" value="Cyclophilin-like"/>
    <property type="match status" value="1"/>
</dbReference>
<comment type="catalytic activity">
    <reaction evidence="1 5">
        <text>[protein]-peptidylproline (omega=180) = [protein]-peptidylproline (omega=0)</text>
        <dbReference type="Rhea" id="RHEA:16237"/>
        <dbReference type="Rhea" id="RHEA-COMP:10747"/>
        <dbReference type="Rhea" id="RHEA-COMP:10748"/>
        <dbReference type="ChEBI" id="CHEBI:83833"/>
        <dbReference type="ChEBI" id="CHEBI:83834"/>
        <dbReference type="EC" id="5.2.1.8"/>
    </reaction>
</comment>
<dbReference type="AlphaFoldDB" id="A0A0A1TUQ9"/>
<evidence type="ECO:0000256" key="2">
    <source>
        <dbReference type="ARBA" id="ARBA00022729"/>
    </source>
</evidence>
<dbReference type="GO" id="GO:0003755">
    <property type="term" value="F:peptidyl-prolyl cis-trans isomerase activity"/>
    <property type="evidence" value="ECO:0007669"/>
    <property type="project" value="UniProtKB-UniRule"/>
</dbReference>
<dbReference type="KEGG" id="eiv:EIN_197830"/>
<dbReference type="InterPro" id="IPR029000">
    <property type="entry name" value="Cyclophilin-like_dom_sf"/>
</dbReference>
<evidence type="ECO:0000313" key="7">
    <source>
        <dbReference type="EMBL" id="ELP83840.1"/>
    </source>
</evidence>
<dbReference type="RefSeq" id="XP_004183186.1">
    <property type="nucleotide sequence ID" value="XM_004183138.1"/>
</dbReference>